<evidence type="ECO:0000313" key="2">
    <source>
        <dbReference type="EMBL" id="OIR04946.1"/>
    </source>
</evidence>
<dbReference type="InterPro" id="IPR032092">
    <property type="entry name" value="PilW"/>
</dbReference>
<name>A0A1J5S9T5_9ZZZZ</name>
<keyword evidence="1" id="KW-0472">Membrane</keyword>
<dbReference type="EMBL" id="MLJW01000054">
    <property type="protein sequence ID" value="OIR04946.1"/>
    <property type="molecule type" value="Genomic_DNA"/>
</dbReference>
<protein>
    <recommendedName>
        <fullName evidence="3">Type IV pilus assembly protein PilW</fullName>
    </recommendedName>
</protein>
<dbReference type="InterPro" id="IPR012902">
    <property type="entry name" value="N_methyl_site"/>
</dbReference>
<proteinExistence type="predicted"/>
<dbReference type="Pfam" id="PF16074">
    <property type="entry name" value="PilW"/>
    <property type="match status" value="1"/>
</dbReference>
<dbReference type="NCBIfam" id="TIGR02532">
    <property type="entry name" value="IV_pilin_GFxxxE"/>
    <property type="match status" value="1"/>
</dbReference>
<evidence type="ECO:0000256" key="1">
    <source>
        <dbReference type="SAM" id="Phobius"/>
    </source>
</evidence>
<accession>A0A1J5S9T5</accession>
<sequence length="365" mass="38721">MTSIFQRQSMRPSRTQAGFSLIEILVGLVIGLLVTLVIMQVFSVFEGQKRSTMGTADAQTNGNIALYNVQRDVQLAGFGLPVFVSKNSPLFCTTFTPVGSNVSPVTITDGGSAAGASDAITVRYGTTPSGGIPVIINAIASIATASDPQAIRVGVDNNMGCQVNDVALVTSGTTCQITNVIGPSDIRLVPVPSTPPDTTHIELRDGTGVVTTSSVSCMGGWSAFTYAMNNNQLERNGVPNVAEIVNIQAQYGISIAGNSNQITQWVDASGATWGGAMSVTDRNRIKAIRVAIVARNGLLEKDIVTNTCTTAKGIVNNGPCAWDDTNVDAAPKIDLSNNADWQRYRYRVYETIIPIRSMIWAKSVL</sequence>
<dbReference type="GO" id="GO:0043683">
    <property type="term" value="P:type IV pilus assembly"/>
    <property type="evidence" value="ECO:0007669"/>
    <property type="project" value="InterPro"/>
</dbReference>
<dbReference type="Pfam" id="PF07963">
    <property type="entry name" value="N_methyl"/>
    <property type="match status" value="1"/>
</dbReference>
<evidence type="ECO:0008006" key="3">
    <source>
        <dbReference type="Google" id="ProtNLM"/>
    </source>
</evidence>
<dbReference type="AlphaFoldDB" id="A0A1J5S9T5"/>
<gene>
    <name evidence="2" type="ORF">GALL_130360</name>
</gene>
<keyword evidence="1" id="KW-1133">Transmembrane helix</keyword>
<organism evidence="2">
    <name type="scientific">mine drainage metagenome</name>
    <dbReference type="NCBI Taxonomy" id="410659"/>
    <lineage>
        <taxon>unclassified sequences</taxon>
        <taxon>metagenomes</taxon>
        <taxon>ecological metagenomes</taxon>
    </lineage>
</organism>
<reference evidence="2" key="1">
    <citation type="submission" date="2016-10" db="EMBL/GenBank/DDBJ databases">
        <title>Sequence of Gallionella enrichment culture.</title>
        <authorList>
            <person name="Poehlein A."/>
            <person name="Muehling M."/>
            <person name="Daniel R."/>
        </authorList>
    </citation>
    <scope>NUCLEOTIDE SEQUENCE</scope>
</reference>
<feature type="transmembrane region" description="Helical" evidence="1">
    <location>
        <begin position="21"/>
        <end position="45"/>
    </location>
</feature>
<keyword evidence="1" id="KW-0812">Transmembrane</keyword>
<comment type="caution">
    <text evidence="2">The sequence shown here is derived from an EMBL/GenBank/DDBJ whole genome shotgun (WGS) entry which is preliminary data.</text>
</comment>
<dbReference type="PROSITE" id="PS00409">
    <property type="entry name" value="PROKAR_NTER_METHYL"/>
    <property type="match status" value="1"/>
</dbReference>